<feature type="region of interest" description="Disordered" evidence="1">
    <location>
        <begin position="79"/>
        <end position="99"/>
    </location>
</feature>
<dbReference type="AlphaFoldDB" id="A0A091DER3"/>
<evidence type="ECO:0000313" key="3">
    <source>
        <dbReference type="Proteomes" id="UP000028990"/>
    </source>
</evidence>
<dbReference type="EMBL" id="KN122584">
    <property type="protein sequence ID" value="KFO29572.1"/>
    <property type="molecule type" value="Genomic_DNA"/>
</dbReference>
<feature type="compositionally biased region" description="Pro residues" evidence="1">
    <location>
        <begin position="79"/>
        <end position="88"/>
    </location>
</feature>
<reference evidence="2 3" key="1">
    <citation type="submission" date="2013-11" db="EMBL/GenBank/DDBJ databases">
        <title>The Damaraland mole rat (Fukomys damarensis) genome and evolution of African mole rats.</title>
        <authorList>
            <person name="Gladyshev V.N."/>
            <person name="Fang X."/>
        </authorList>
    </citation>
    <scope>NUCLEOTIDE SEQUENCE [LARGE SCALE GENOMIC DNA]</scope>
    <source>
        <tissue evidence="2">Liver</tissue>
    </source>
</reference>
<accession>A0A091DER3</accession>
<evidence type="ECO:0000256" key="1">
    <source>
        <dbReference type="SAM" id="MobiDB-lite"/>
    </source>
</evidence>
<keyword evidence="3" id="KW-1185">Reference proteome</keyword>
<feature type="compositionally biased region" description="Basic and acidic residues" evidence="1">
    <location>
        <begin position="46"/>
        <end position="62"/>
    </location>
</feature>
<sequence length="136" mass="14923">MRTAVNKEPARHRRKLFLGDFGRDRKPSLGSSGSKESACSAPANFGDRRTSPPEKTGAHGYREKPFTACDRCIAEVPRPSPAWHPPQNPANLRSTVGGPGTKQIKLRKVALQFGEPPVEEGCDLQEWYPADPGETE</sequence>
<feature type="region of interest" description="Disordered" evidence="1">
    <location>
        <begin position="1"/>
        <end position="62"/>
    </location>
</feature>
<dbReference type="Proteomes" id="UP000028990">
    <property type="component" value="Unassembled WGS sequence"/>
</dbReference>
<organism evidence="2 3">
    <name type="scientific">Fukomys damarensis</name>
    <name type="common">Damaraland mole rat</name>
    <name type="synonym">Cryptomys damarensis</name>
    <dbReference type="NCBI Taxonomy" id="885580"/>
    <lineage>
        <taxon>Eukaryota</taxon>
        <taxon>Metazoa</taxon>
        <taxon>Chordata</taxon>
        <taxon>Craniata</taxon>
        <taxon>Vertebrata</taxon>
        <taxon>Euteleostomi</taxon>
        <taxon>Mammalia</taxon>
        <taxon>Eutheria</taxon>
        <taxon>Euarchontoglires</taxon>
        <taxon>Glires</taxon>
        <taxon>Rodentia</taxon>
        <taxon>Hystricomorpha</taxon>
        <taxon>Bathyergidae</taxon>
        <taxon>Fukomys</taxon>
    </lineage>
</organism>
<evidence type="ECO:0000313" key="2">
    <source>
        <dbReference type="EMBL" id="KFO29572.1"/>
    </source>
</evidence>
<protein>
    <submittedName>
        <fullName evidence="2">Histone RNA hairpin-binding protein</fullName>
    </submittedName>
</protein>
<proteinExistence type="predicted"/>
<gene>
    <name evidence="2" type="ORF">H920_09001</name>
</gene>
<name>A0A091DER3_FUKDA</name>